<evidence type="ECO:0000256" key="3">
    <source>
        <dbReference type="ARBA" id="ARBA00022989"/>
    </source>
</evidence>
<feature type="transmembrane region" description="Helical" evidence="5">
    <location>
        <begin position="404"/>
        <end position="424"/>
    </location>
</feature>
<dbReference type="OrthoDB" id="9810492at2"/>
<feature type="transmembrane region" description="Helical" evidence="5">
    <location>
        <begin position="128"/>
        <end position="150"/>
    </location>
</feature>
<dbReference type="PANTHER" id="PTHR23520:SF5">
    <property type="entry name" value="TRANSPORTER, PUTATIVE (AFU_ORTHOLOGUE AFUA_3G04000)-RELATED"/>
    <property type="match status" value="1"/>
</dbReference>
<name>A0A0S7BIM3_9CHLR</name>
<keyword evidence="2 5" id="KW-0812">Transmembrane</keyword>
<proteinExistence type="predicted"/>
<dbReference type="EMBL" id="DF967972">
    <property type="protein sequence ID" value="GAP15613.1"/>
    <property type="molecule type" value="Genomic_DNA"/>
</dbReference>
<feature type="transmembrane region" description="Helical" evidence="5">
    <location>
        <begin position="324"/>
        <end position="345"/>
    </location>
</feature>
<dbReference type="Pfam" id="PF07690">
    <property type="entry name" value="MFS_1"/>
    <property type="match status" value="1"/>
</dbReference>
<evidence type="ECO:0000259" key="6">
    <source>
        <dbReference type="PROSITE" id="PS50850"/>
    </source>
</evidence>
<dbReference type="GO" id="GO:0022857">
    <property type="term" value="F:transmembrane transporter activity"/>
    <property type="evidence" value="ECO:0007669"/>
    <property type="project" value="InterPro"/>
</dbReference>
<keyword evidence="3 5" id="KW-1133">Transmembrane helix</keyword>
<dbReference type="SUPFAM" id="SSF103473">
    <property type="entry name" value="MFS general substrate transporter"/>
    <property type="match status" value="1"/>
</dbReference>
<sequence length="446" mass="48851">MLKHLKNREDGLSRSNFMSRFGQVMATYADRLAAFHPNARLYLVSAVISGASMGVFRFLFNFYVLSLGYDQELLGNLVTATSFTALLMALPMGYVADFLGRKASLIGGASLSCVSVLMMVLFPSTPVFVAMNVVLGFAQSLAGVTMGPFLMENSGEKERTYLFSFASGFQTGSQFVGNWIGGYLPTWLGIAQGVSPTSTSAYGASLMVIAAGAGMAAVPMLFMRTPRLNKEQRSFFAPIAFFRQKPALLGKLILPMLVTSIGAGLIMPFMNIFFRQVHHQPDSVIGTLFAWGSLAMGLGLLVAPPLADRWGKIKFVVITQGLSIPFLVMLGFSPWFSLAAVAYYFRLALMNMNGPVYQTYVLEKVGPSARATVASLVSMANNFGWAFSPTLSGWIQVNYGFGPTYLGTIILYTVSIFLYWSFFLRRSPELKPEQNVTFLKVEHPIK</sequence>
<feature type="transmembrane region" description="Helical" evidence="5">
    <location>
        <begin position="77"/>
        <end position="96"/>
    </location>
</feature>
<evidence type="ECO:0000313" key="7">
    <source>
        <dbReference type="EMBL" id="GAP15613.1"/>
    </source>
</evidence>
<organism evidence="7">
    <name type="scientific">Longilinea arvoryzae</name>
    <dbReference type="NCBI Taxonomy" id="360412"/>
    <lineage>
        <taxon>Bacteria</taxon>
        <taxon>Bacillati</taxon>
        <taxon>Chloroflexota</taxon>
        <taxon>Anaerolineae</taxon>
        <taxon>Anaerolineales</taxon>
        <taxon>Anaerolineaceae</taxon>
        <taxon>Longilinea</taxon>
    </lineage>
</organism>
<dbReference type="AlphaFoldDB" id="A0A0S7BIM3"/>
<dbReference type="PANTHER" id="PTHR23520">
    <property type="entry name" value="TRANSPORTER, PUTATIVE (AFU_ORTHOLOGUE AFUA_3G04000)-RELATED"/>
    <property type="match status" value="1"/>
</dbReference>
<dbReference type="InterPro" id="IPR005829">
    <property type="entry name" value="Sugar_transporter_CS"/>
</dbReference>
<dbReference type="PROSITE" id="PS00216">
    <property type="entry name" value="SUGAR_TRANSPORT_1"/>
    <property type="match status" value="1"/>
</dbReference>
<feature type="transmembrane region" description="Helical" evidence="5">
    <location>
        <begin position="252"/>
        <end position="272"/>
    </location>
</feature>
<feature type="transmembrane region" description="Helical" evidence="5">
    <location>
        <begin position="41"/>
        <end position="65"/>
    </location>
</feature>
<evidence type="ECO:0000256" key="2">
    <source>
        <dbReference type="ARBA" id="ARBA00022692"/>
    </source>
</evidence>
<dbReference type="Gene3D" id="1.20.1250.20">
    <property type="entry name" value="MFS general substrate transporter like domains"/>
    <property type="match status" value="2"/>
</dbReference>
<feature type="transmembrane region" description="Helical" evidence="5">
    <location>
        <begin position="162"/>
        <end position="181"/>
    </location>
</feature>
<accession>A0A0S7BIM3</accession>
<feature type="transmembrane region" description="Helical" evidence="5">
    <location>
        <begin position="284"/>
        <end position="303"/>
    </location>
</feature>
<evidence type="ECO:0000256" key="4">
    <source>
        <dbReference type="ARBA" id="ARBA00023136"/>
    </source>
</evidence>
<gene>
    <name evidence="7" type="ORF">LARV_03405</name>
</gene>
<reference evidence="7" key="1">
    <citation type="submission" date="2015-07" db="EMBL/GenBank/DDBJ databases">
        <title>Draft Genome Sequences of Anaerolinea thermolimosa IMO-1, Bellilinea caldifistulae GOMI-1, Leptolinea tardivitalis YMTK-2, Levilinea saccharolytica KIBI-1,Longilinea arvoryzae KOME-1, Previously Described as Members of the Anaerolineaceae (Chloroflexi).</title>
        <authorList>
            <person name="Sekiguchi Y."/>
            <person name="Ohashi A."/>
            <person name="Matsuura N."/>
            <person name="Tourlousse M.D."/>
        </authorList>
    </citation>
    <scope>NUCLEOTIDE SEQUENCE [LARGE SCALE GENOMIC DNA]</scope>
    <source>
        <strain evidence="7">KOME-1</strain>
    </source>
</reference>
<dbReference type="InterPro" id="IPR036259">
    <property type="entry name" value="MFS_trans_sf"/>
</dbReference>
<dbReference type="GO" id="GO:0005886">
    <property type="term" value="C:plasma membrane"/>
    <property type="evidence" value="ECO:0007669"/>
    <property type="project" value="UniProtKB-SubCell"/>
</dbReference>
<keyword evidence="8" id="KW-1185">Reference proteome</keyword>
<evidence type="ECO:0000256" key="5">
    <source>
        <dbReference type="SAM" id="Phobius"/>
    </source>
</evidence>
<feature type="transmembrane region" description="Helical" evidence="5">
    <location>
        <begin position="201"/>
        <end position="223"/>
    </location>
</feature>
<dbReference type="PROSITE" id="PS50850">
    <property type="entry name" value="MFS"/>
    <property type="match status" value="1"/>
</dbReference>
<dbReference type="InterPro" id="IPR020846">
    <property type="entry name" value="MFS_dom"/>
</dbReference>
<dbReference type="Proteomes" id="UP000055060">
    <property type="component" value="Unassembled WGS sequence"/>
</dbReference>
<evidence type="ECO:0000313" key="8">
    <source>
        <dbReference type="Proteomes" id="UP000055060"/>
    </source>
</evidence>
<dbReference type="InterPro" id="IPR011701">
    <property type="entry name" value="MFS"/>
</dbReference>
<feature type="transmembrane region" description="Helical" evidence="5">
    <location>
        <begin position="103"/>
        <end position="122"/>
    </location>
</feature>
<evidence type="ECO:0000256" key="1">
    <source>
        <dbReference type="ARBA" id="ARBA00004651"/>
    </source>
</evidence>
<dbReference type="STRING" id="360412.LARV_03405"/>
<feature type="domain" description="Major facilitator superfamily (MFS) profile" evidence="6">
    <location>
        <begin position="38"/>
        <end position="431"/>
    </location>
</feature>
<comment type="subcellular location">
    <subcellularLocation>
        <location evidence="1">Cell membrane</location>
        <topology evidence="1">Multi-pass membrane protein</topology>
    </subcellularLocation>
</comment>
<keyword evidence="4 5" id="KW-0472">Membrane</keyword>
<protein>
    <submittedName>
        <fullName evidence="7">Arabinose efflux permease</fullName>
    </submittedName>
</protein>